<dbReference type="EMBL" id="KN835913">
    <property type="protein sequence ID" value="KIK33584.1"/>
    <property type="molecule type" value="Genomic_DNA"/>
</dbReference>
<dbReference type="InParanoid" id="A0A0D0A5W0"/>
<protein>
    <submittedName>
        <fullName evidence="1">Uncharacterized protein</fullName>
    </submittedName>
</protein>
<keyword evidence="2" id="KW-1185">Reference proteome</keyword>
<evidence type="ECO:0000313" key="2">
    <source>
        <dbReference type="Proteomes" id="UP000054485"/>
    </source>
</evidence>
<proteinExistence type="predicted"/>
<accession>A0A0D0A5W0</accession>
<dbReference type="OrthoDB" id="2680457at2759"/>
<reference evidence="2" key="2">
    <citation type="submission" date="2015-01" db="EMBL/GenBank/DDBJ databases">
        <title>Evolutionary Origins and Diversification of the Mycorrhizal Mutualists.</title>
        <authorList>
            <consortium name="DOE Joint Genome Institute"/>
            <consortium name="Mycorrhizal Genomics Consortium"/>
            <person name="Kohler A."/>
            <person name="Kuo A."/>
            <person name="Nagy L.G."/>
            <person name="Floudas D."/>
            <person name="Copeland A."/>
            <person name="Barry K.W."/>
            <person name="Cichocki N."/>
            <person name="Veneault-Fourrey C."/>
            <person name="LaButti K."/>
            <person name="Lindquist E.A."/>
            <person name="Lipzen A."/>
            <person name="Lundell T."/>
            <person name="Morin E."/>
            <person name="Murat C."/>
            <person name="Riley R."/>
            <person name="Ohm R."/>
            <person name="Sun H."/>
            <person name="Tunlid A."/>
            <person name="Henrissat B."/>
            <person name="Grigoriev I.V."/>
            <person name="Hibbett D.S."/>
            <person name="Martin F."/>
        </authorList>
    </citation>
    <scope>NUCLEOTIDE SEQUENCE [LARGE SCALE GENOMIC DNA]</scope>
    <source>
        <strain evidence="2">UH-Slu-Lm8-n1</strain>
    </source>
</reference>
<evidence type="ECO:0000313" key="1">
    <source>
        <dbReference type="EMBL" id="KIK33584.1"/>
    </source>
</evidence>
<gene>
    <name evidence="1" type="ORF">CY34DRAFT_18281</name>
</gene>
<dbReference type="AlphaFoldDB" id="A0A0D0A5W0"/>
<name>A0A0D0A5W0_9AGAM</name>
<dbReference type="Proteomes" id="UP000054485">
    <property type="component" value="Unassembled WGS sequence"/>
</dbReference>
<organism evidence="1 2">
    <name type="scientific">Suillus luteus UH-Slu-Lm8-n1</name>
    <dbReference type="NCBI Taxonomy" id="930992"/>
    <lineage>
        <taxon>Eukaryota</taxon>
        <taxon>Fungi</taxon>
        <taxon>Dikarya</taxon>
        <taxon>Basidiomycota</taxon>
        <taxon>Agaricomycotina</taxon>
        <taxon>Agaricomycetes</taxon>
        <taxon>Agaricomycetidae</taxon>
        <taxon>Boletales</taxon>
        <taxon>Suillineae</taxon>
        <taxon>Suillaceae</taxon>
        <taxon>Suillus</taxon>
    </lineage>
</organism>
<dbReference type="HOGENOM" id="CLU_2905696_0_0_1"/>
<reference evidence="1 2" key="1">
    <citation type="submission" date="2014-04" db="EMBL/GenBank/DDBJ databases">
        <authorList>
            <consortium name="DOE Joint Genome Institute"/>
            <person name="Kuo A."/>
            <person name="Ruytinx J."/>
            <person name="Rineau F."/>
            <person name="Colpaert J."/>
            <person name="Kohler A."/>
            <person name="Nagy L.G."/>
            <person name="Floudas D."/>
            <person name="Copeland A."/>
            <person name="Barry K.W."/>
            <person name="Cichocki N."/>
            <person name="Veneault-Fourrey C."/>
            <person name="LaButti K."/>
            <person name="Lindquist E.A."/>
            <person name="Lipzen A."/>
            <person name="Lundell T."/>
            <person name="Morin E."/>
            <person name="Murat C."/>
            <person name="Sun H."/>
            <person name="Tunlid A."/>
            <person name="Henrissat B."/>
            <person name="Grigoriev I.V."/>
            <person name="Hibbett D.S."/>
            <person name="Martin F."/>
            <person name="Nordberg H.P."/>
            <person name="Cantor M.N."/>
            <person name="Hua S.X."/>
        </authorList>
    </citation>
    <scope>NUCLEOTIDE SEQUENCE [LARGE SCALE GENOMIC DNA]</scope>
    <source>
        <strain evidence="1 2">UH-Slu-Lm8-n1</strain>
    </source>
</reference>
<sequence>MSLAWLTNTSFAVIRDKELSVHEQLDIARHFGSLHKHATILVLQEQGLKEVHVTRHRDTLIG</sequence>